<dbReference type="GO" id="GO:0044772">
    <property type="term" value="P:mitotic cell cycle phase transition"/>
    <property type="evidence" value="ECO:0007669"/>
    <property type="project" value="InterPro"/>
</dbReference>
<feature type="domain" description="Cyclin-like" evidence="6">
    <location>
        <begin position="268"/>
        <end position="352"/>
    </location>
</feature>
<keyword evidence="8" id="KW-1185">Reference proteome</keyword>
<dbReference type="InterPro" id="IPR006671">
    <property type="entry name" value="Cyclin_N"/>
</dbReference>
<dbReference type="GO" id="GO:0016538">
    <property type="term" value="F:cyclin-dependent protein serine/threonine kinase regulator activity"/>
    <property type="evidence" value="ECO:0007669"/>
    <property type="project" value="InterPro"/>
</dbReference>
<dbReference type="InterPro" id="IPR036915">
    <property type="entry name" value="Cyclin-like_sf"/>
</dbReference>
<feature type="region of interest" description="Disordered" evidence="5">
    <location>
        <begin position="74"/>
        <end position="163"/>
    </location>
</feature>
<dbReference type="FunFam" id="1.10.472.10:FF:000167">
    <property type="entry name" value="Mitotic cyclin 6"/>
    <property type="match status" value="1"/>
</dbReference>
<dbReference type="InterPro" id="IPR039361">
    <property type="entry name" value="Cyclin"/>
</dbReference>
<dbReference type="SMART" id="SM00385">
    <property type="entry name" value="CYCLIN"/>
    <property type="match status" value="1"/>
</dbReference>
<dbReference type="PROSITE" id="PS00292">
    <property type="entry name" value="CYCLINS"/>
    <property type="match status" value="1"/>
</dbReference>
<comment type="similarity">
    <text evidence="4">Belongs to the cyclin family.</text>
</comment>
<reference evidence="7 8" key="1">
    <citation type="journal article" date="2021" name="Nat. Plants">
        <title>The Taxus genome provides insights into paclitaxel biosynthesis.</title>
        <authorList>
            <person name="Xiong X."/>
            <person name="Gou J."/>
            <person name="Liao Q."/>
            <person name="Li Y."/>
            <person name="Zhou Q."/>
            <person name="Bi G."/>
            <person name="Li C."/>
            <person name="Du R."/>
            <person name="Wang X."/>
            <person name="Sun T."/>
            <person name="Guo L."/>
            <person name="Liang H."/>
            <person name="Lu P."/>
            <person name="Wu Y."/>
            <person name="Zhang Z."/>
            <person name="Ro D.K."/>
            <person name="Shang Y."/>
            <person name="Huang S."/>
            <person name="Yan J."/>
        </authorList>
    </citation>
    <scope>NUCLEOTIDE SEQUENCE [LARGE SCALE GENOMIC DNA]</scope>
    <source>
        <strain evidence="7">Ta-2019</strain>
    </source>
</reference>
<dbReference type="PANTHER" id="PTHR10177">
    <property type="entry name" value="CYCLINS"/>
    <property type="match status" value="1"/>
</dbReference>
<keyword evidence="3" id="KW-0131">Cell cycle</keyword>
<gene>
    <name evidence="7" type="ORF">KI387_002425</name>
</gene>
<evidence type="ECO:0000256" key="3">
    <source>
        <dbReference type="ARBA" id="ARBA00023306"/>
    </source>
</evidence>
<dbReference type="GO" id="GO:0051301">
    <property type="term" value="P:cell division"/>
    <property type="evidence" value="ECO:0007669"/>
    <property type="project" value="UniProtKB-KW"/>
</dbReference>
<dbReference type="Proteomes" id="UP000824469">
    <property type="component" value="Unassembled WGS sequence"/>
</dbReference>
<dbReference type="EMBL" id="JAHRHJ020000001">
    <property type="protein sequence ID" value="KAH9330317.1"/>
    <property type="molecule type" value="Genomic_DNA"/>
</dbReference>
<feature type="compositionally biased region" description="Polar residues" evidence="5">
    <location>
        <begin position="113"/>
        <end position="155"/>
    </location>
</feature>
<name>A0AA38GYN5_TAXCH</name>
<protein>
    <recommendedName>
        <fullName evidence="6">Cyclin-like domain-containing protein</fullName>
    </recommendedName>
</protein>
<evidence type="ECO:0000313" key="7">
    <source>
        <dbReference type="EMBL" id="KAH9330317.1"/>
    </source>
</evidence>
<accession>A0AA38GYN5</accession>
<proteinExistence type="inferred from homology"/>
<feature type="non-terminal residue" evidence="7">
    <location>
        <position position="379"/>
    </location>
</feature>
<dbReference type="Pfam" id="PF00134">
    <property type="entry name" value="Cyclin_N"/>
    <property type="match status" value="1"/>
</dbReference>
<feature type="compositionally biased region" description="Polar residues" evidence="5">
    <location>
        <begin position="75"/>
        <end position="96"/>
    </location>
</feature>
<keyword evidence="2 4" id="KW-0195">Cyclin</keyword>
<dbReference type="SUPFAM" id="SSF47954">
    <property type="entry name" value="Cyclin-like"/>
    <property type="match status" value="1"/>
</dbReference>
<dbReference type="Gene3D" id="1.10.472.10">
    <property type="entry name" value="Cyclin-like"/>
    <property type="match status" value="2"/>
</dbReference>
<evidence type="ECO:0000256" key="4">
    <source>
        <dbReference type="RuleBase" id="RU000383"/>
    </source>
</evidence>
<dbReference type="OMA" id="ACDIDQH"/>
<dbReference type="InterPro" id="IPR046965">
    <property type="entry name" value="Cyclin_A/B-like"/>
</dbReference>
<evidence type="ECO:0000256" key="1">
    <source>
        <dbReference type="ARBA" id="ARBA00022618"/>
    </source>
</evidence>
<evidence type="ECO:0000256" key="5">
    <source>
        <dbReference type="SAM" id="MobiDB-lite"/>
    </source>
</evidence>
<keyword evidence="1" id="KW-0132">Cell division</keyword>
<evidence type="ECO:0000259" key="6">
    <source>
        <dbReference type="SMART" id="SM00385"/>
    </source>
</evidence>
<sequence length="379" mass="42566">MEGEGKKQRRRVNVENARSGKSSAKRPAVEKAPPAATLQQAKKRAALVNLTNQGNVAANSKAFESSLKYEGLAEGTTSKAKTTSINLRTANNQQLNRGVASVSKKHGLPQYPNRPNLSRNTEACNRQVSLHATRSPSRSDGGSESMDESMSTGESSGPEIEHSNNNNAAAVASLERRTSQNLYITEHSNLKSRQGHMFQEYSSAPAKINELQFIDVDTDHMDPQMCTTYACDIDQHLRNAETKKRPVANYMEEVQEDINPSMRGILVDWLVEVAEEYKLVPDTLYLTVSYIDRYLSKNVVNRQRLQLLGVTCMLVASKYEEICAPQVEEFCYITDNTYFRDEVLQMESKVLQHLSFELSTPTIKCFLRRFVRVAPSFSR</sequence>
<organism evidence="7 8">
    <name type="scientific">Taxus chinensis</name>
    <name type="common">Chinese yew</name>
    <name type="synonym">Taxus wallichiana var. chinensis</name>
    <dbReference type="NCBI Taxonomy" id="29808"/>
    <lineage>
        <taxon>Eukaryota</taxon>
        <taxon>Viridiplantae</taxon>
        <taxon>Streptophyta</taxon>
        <taxon>Embryophyta</taxon>
        <taxon>Tracheophyta</taxon>
        <taxon>Spermatophyta</taxon>
        <taxon>Pinopsida</taxon>
        <taxon>Pinidae</taxon>
        <taxon>Conifers II</taxon>
        <taxon>Cupressales</taxon>
        <taxon>Taxaceae</taxon>
        <taxon>Taxus</taxon>
    </lineage>
</organism>
<dbReference type="InterPro" id="IPR048258">
    <property type="entry name" value="Cyclins_cyclin-box"/>
</dbReference>
<dbReference type="PIRSF" id="PIRSF001771">
    <property type="entry name" value="Cyclin_A_B_D_E"/>
    <property type="match status" value="1"/>
</dbReference>
<dbReference type="AlphaFoldDB" id="A0AA38GYN5"/>
<comment type="caution">
    <text evidence="7">The sequence shown here is derived from an EMBL/GenBank/DDBJ whole genome shotgun (WGS) entry which is preliminary data.</text>
</comment>
<dbReference type="CDD" id="cd20562">
    <property type="entry name" value="CYCLIN_AtCycA_like_rpt1"/>
    <property type="match status" value="1"/>
</dbReference>
<dbReference type="InterPro" id="IPR013763">
    <property type="entry name" value="Cyclin-like_dom"/>
</dbReference>
<evidence type="ECO:0000313" key="8">
    <source>
        <dbReference type="Proteomes" id="UP000824469"/>
    </source>
</evidence>
<evidence type="ECO:0000256" key="2">
    <source>
        <dbReference type="ARBA" id="ARBA00023127"/>
    </source>
</evidence>
<feature type="region of interest" description="Disordered" evidence="5">
    <location>
        <begin position="1"/>
        <end position="40"/>
    </location>
</feature>